<evidence type="ECO:0000313" key="2">
    <source>
        <dbReference type="EMBL" id="RKO66180.1"/>
    </source>
</evidence>
<dbReference type="AlphaFoldDB" id="A0A494WZT9"/>
<comment type="caution">
    <text evidence="2">The sequence shown here is derived from an EMBL/GenBank/DDBJ whole genome shotgun (WGS) entry which is preliminary data.</text>
</comment>
<evidence type="ECO:0000313" key="3">
    <source>
        <dbReference type="Proteomes" id="UP000271256"/>
    </source>
</evidence>
<dbReference type="Proteomes" id="UP000271256">
    <property type="component" value="Unassembled WGS sequence"/>
</dbReference>
<name>A0A494WZT9_9FIRM</name>
<feature type="domain" description="TadE-like" evidence="1">
    <location>
        <begin position="11"/>
        <end position="53"/>
    </location>
</feature>
<dbReference type="Pfam" id="PF07811">
    <property type="entry name" value="TadE"/>
    <property type="match status" value="1"/>
</dbReference>
<keyword evidence="3" id="KW-1185">Reference proteome</keyword>
<dbReference type="OrthoDB" id="1683505at2"/>
<protein>
    <submittedName>
        <fullName evidence="2">Pilus assembly protein</fullName>
    </submittedName>
</protein>
<reference evidence="2 3" key="1">
    <citation type="submission" date="2018-10" db="EMBL/GenBank/DDBJ databases">
        <authorList>
            <person name="Grouzdev D.S."/>
            <person name="Krutkina M.S."/>
            <person name="Tourova T.P."/>
            <person name="Nazina T.N."/>
        </authorList>
    </citation>
    <scope>NUCLEOTIDE SEQUENCE [LARGE SCALE GENOMIC DNA]</scope>
    <source>
        <strain evidence="2 3">435</strain>
    </source>
</reference>
<evidence type="ECO:0000259" key="1">
    <source>
        <dbReference type="Pfam" id="PF07811"/>
    </source>
</evidence>
<accession>A0A494WZT9</accession>
<sequence length="129" mass="13980">MWKKIIRSQKGQAMVELALLLPVLLLILGGIIEFGRIFHAYLVITGASREGARVAVVGETYDGVREKVIASAPSLDANSLDVLLEPESYGRGDMLTVTVTYPVDLVIPLISALLPDPFTIKAATTMRVE</sequence>
<dbReference type="RefSeq" id="WP_121450624.1">
    <property type="nucleotide sequence ID" value="NZ_RBWE01000001.1"/>
</dbReference>
<dbReference type="EMBL" id="RBWE01000001">
    <property type="protein sequence ID" value="RKO66180.1"/>
    <property type="molecule type" value="Genomic_DNA"/>
</dbReference>
<proteinExistence type="predicted"/>
<gene>
    <name evidence="2" type="ORF">D7024_03955</name>
</gene>
<dbReference type="InterPro" id="IPR012495">
    <property type="entry name" value="TadE-like_dom"/>
</dbReference>
<organism evidence="2 3">
    <name type="scientific">Desulfofundulus salinus</name>
    <dbReference type="NCBI Taxonomy" id="2419843"/>
    <lineage>
        <taxon>Bacteria</taxon>
        <taxon>Bacillati</taxon>
        <taxon>Bacillota</taxon>
        <taxon>Clostridia</taxon>
        <taxon>Eubacteriales</taxon>
        <taxon>Peptococcaceae</taxon>
        <taxon>Desulfofundulus</taxon>
    </lineage>
</organism>